<evidence type="ECO:0000256" key="4">
    <source>
        <dbReference type="ARBA" id="ARBA00010081"/>
    </source>
</evidence>
<dbReference type="Pfam" id="PF07334">
    <property type="entry name" value="IFP_35_N"/>
    <property type="match status" value="1"/>
</dbReference>
<dbReference type="Proteomes" id="UP000823872">
    <property type="component" value="Chromosome C1"/>
</dbReference>
<dbReference type="InterPro" id="IPR009909">
    <property type="entry name" value="Nmi/IFP35_dom"/>
</dbReference>
<keyword evidence="5" id="KW-0963">Cytoplasm</keyword>
<keyword evidence="8" id="KW-0391">Immunity</keyword>
<dbReference type="InterPro" id="IPR009938">
    <property type="entry name" value="Nmi/IFP35_N"/>
</dbReference>
<comment type="similarity">
    <text evidence="4">Belongs to the NMI family.</text>
</comment>
<sequence>MTSEGWGPKHIQMQKLRQEGERGRRKEQGDGGIMADSGNNKSQVHEELWLEEEFMKDEQRERLIDKIAKENTQLKEEIQRLEAKLQESTINSQIKEDIPETEMKFTSLENPENDSQFLNVSCSFQVSSQVLYELQKGQALITFEKEEVAQNVIRMGKHHVQIEDVDVEVMAKPVPLNSGVRFQVHVEVSKVKINVTEIPDELPEDQMRDKLELSFSKSRNGGGEVLCVQYDKQSRSAVITFLETGVADKILKKKEYPLCINQNCYRVIVSPYIETDLKNFQAFSGISRRTVLLTGMEDLQMMDEEILEDLVNIYFQRETNGGGEVEVVKCSLGVEPNFFVFASHLPFFFLLSDFEAMYVDYSCPPRCQTLKSEWLVQGQLG</sequence>
<dbReference type="PANTHER" id="PTHR15225:SF4">
    <property type="entry name" value="N-MYC-INTERACTOR"/>
    <property type="match status" value="1"/>
</dbReference>
<name>A0ABI7Y6Z3_FELCA</name>
<keyword evidence="6" id="KW-0964">Secreted</keyword>
<evidence type="ECO:0000259" key="13">
    <source>
        <dbReference type="Pfam" id="PF07334"/>
    </source>
</evidence>
<dbReference type="PANTHER" id="PTHR15225">
    <property type="entry name" value="INTERFERON-INDUCED PROTEIN 35/NMI N-MYC/STAT INTERACTING PROTEIN"/>
    <property type="match status" value="1"/>
</dbReference>
<evidence type="ECO:0000313" key="14">
    <source>
        <dbReference type="Ensembl" id="ENSFCTP00005030488.1"/>
    </source>
</evidence>
<evidence type="ECO:0000256" key="11">
    <source>
        <dbReference type="SAM" id="MobiDB-lite"/>
    </source>
</evidence>
<organism evidence="14 15">
    <name type="scientific">Felis catus</name>
    <name type="common">Cat</name>
    <name type="synonym">Felis silvestris catus</name>
    <dbReference type="NCBI Taxonomy" id="9685"/>
    <lineage>
        <taxon>Eukaryota</taxon>
        <taxon>Metazoa</taxon>
        <taxon>Chordata</taxon>
        <taxon>Craniata</taxon>
        <taxon>Vertebrata</taxon>
        <taxon>Euteleostomi</taxon>
        <taxon>Mammalia</taxon>
        <taxon>Eutheria</taxon>
        <taxon>Laurasiatheria</taxon>
        <taxon>Carnivora</taxon>
        <taxon>Feliformia</taxon>
        <taxon>Felidae</taxon>
        <taxon>Felinae</taxon>
        <taxon>Felis</taxon>
    </lineage>
</organism>
<evidence type="ECO:0000256" key="8">
    <source>
        <dbReference type="ARBA" id="ARBA00022859"/>
    </source>
</evidence>
<evidence type="ECO:0000313" key="15">
    <source>
        <dbReference type="Proteomes" id="UP000823872"/>
    </source>
</evidence>
<feature type="domain" description="NID" evidence="12">
    <location>
        <begin position="139"/>
        <end position="225"/>
    </location>
</feature>
<dbReference type="InterPro" id="IPR012677">
    <property type="entry name" value="Nucleotide-bd_a/b_plait_sf"/>
</dbReference>
<keyword evidence="9" id="KW-0539">Nucleus</keyword>
<evidence type="ECO:0000256" key="5">
    <source>
        <dbReference type="ARBA" id="ARBA00022490"/>
    </source>
</evidence>
<feature type="domain" description="NID" evidence="12">
    <location>
        <begin position="237"/>
        <end position="327"/>
    </location>
</feature>
<evidence type="ECO:0000259" key="12">
    <source>
        <dbReference type="Pfam" id="PF07292"/>
    </source>
</evidence>
<keyword evidence="7" id="KW-0399">Innate immunity</keyword>
<feature type="compositionally biased region" description="Basic and acidic residues" evidence="11">
    <location>
        <begin position="16"/>
        <end position="29"/>
    </location>
</feature>
<evidence type="ECO:0000256" key="1">
    <source>
        <dbReference type="ARBA" id="ARBA00004123"/>
    </source>
</evidence>
<dbReference type="Gene3D" id="3.30.70.330">
    <property type="match status" value="1"/>
</dbReference>
<dbReference type="CDD" id="cd12544">
    <property type="entry name" value="RRM_NMI"/>
    <property type="match status" value="1"/>
</dbReference>
<gene>
    <name evidence="14" type="primary">NMI</name>
</gene>
<dbReference type="Ensembl" id="ENSFCTT00005042867.1">
    <property type="protein sequence ID" value="ENSFCTP00005030488.1"/>
    <property type="gene ID" value="ENSFCTG00005014787.1"/>
</dbReference>
<reference evidence="14" key="2">
    <citation type="submission" date="2025-08" db="UniProtKB">
        <authorList>
            <consortium name="Ensembl"/>
        </authorList>
    </citation>
    <scope>IDENTIFICATION</scope>
    <source>
        <strain evidence="14">breed Abyssinian</strain>
    </source>
</reference>
<evidence type="ECO:0008006" key="16">
    <source>
        <dbReference type="Google" id="ProtNLM"/>
    </source>
</evidence>
<feature type="domain" description="Nmi/IFP 35" evidence="13">
    <location>
        <begin position="63"/>
        <end position="138"/>
    </location>
</feature>
<protein>
    <recommendedName>
        <fullName evidence="16">N-myc and STAT interactor</fullName>
    </recommendedName>
</protein>
<dbReference type="Pfam" id="PF07292">
    <property type="entry name" value="NID"/>
    <property type="match status" value="2"/>
</dbReference>
<evidence type="ECO:0000256" key="9">
    <source>
        <dbReference type="ARBA" id="ARBA00023242"/>
    </source>
</evidence>
<evidence type="ECO:0000256" key="6">
    <source>
        <dbReference type="ARBA" id="ARBA00022525"/>
    </source>
</evidence>
<reference evidence="14 15" key="1">
    <citation type="submission" date="2021-02" db="EMBL/GenBank/DDBJ databases">
        <title>Safari Cat Assemblies.</title>
        <authorList>
            <person name="Bredemeyer K.R."/>
            <person name="Murphy W.J."/>
        </authorList>
    </citation>
    <scope>NUCLEOTIDE SEQUENCE [LARGE SCALE GENOMIC DNA]</scope>
</reference>
<keyword evidence="15" id="KW-1185">Reference proteome</keyword>
<proteinExistence type="inferred from homology"/>
<comment type="subcellular location">
    <subcellularLocation>
        <location evidence="2">Cytoplasm</location>
    </subcellularLocation>
    <subcellularLocation>
        <location evidence="1">Nucleus</location>
    </subcellularLocation>
    <subcellularLocation>
        <location evidence="3">Secreted</location>
    </subcellularLocation>
</comment>
<evidence type="ECO:0000256" key="2">
    <source>
        <dbReference type="ARBA" id="ARBA00004496"/>
    </source>
</evidence>
<keyword evidence="10" id="KW-0175">Coiled coil</keyword>
<accession>A0ABI7Y6Z3</accession>
<feature type="coiled-coil region" evidence="10">
    <location>
        <begin position="60"/>
        <end position="91"/>
    </location>
</feature>
<reference evidence="14" key="3">
    <citation type="submission" date="2025-09" db="UniProtKB">
        <authorList>
            <consortium name="Ensembl"/>
        </authorList>
    </citation>
    <scope>IDENTIFICATION</scope>
    <source>
        <strain evidence="14">breed Abyssinian</strain>
    </source>
</reference>
<dbReference type="GeneTree" id="ENSGT00530000063686"/>
<evidence type="ECO:0000256" key="10">
    <source>
        <dbReference type="SAM" id="Coils"/>
    </source>
</evidence>
<feature type="region of interest" description="Disordered" evidence="11">
    <location>
        <begin position="1"/>
        <end position="42"/>
    </location>
</feature>
<evidence type="ECO:0000256" key="3">
    <source>
        <dbReference type="ARBA" id="ARBA00004613"/>
    </source>
</evidence>
<evidence type="ECO:0000256" key="7">
    <source>
        <dbReference type="ARBA" id="ARBA00022588"/>
    </source>
</evidence>